<evidence type="ECO:0000313" key="2">
    <source>
        <dbReference type="Proteomes" id="UP001056120"/>
    </source>
</evidence>
<name>A0ACB9FVG5_9ASTR</name>
<comment type="caution">
    <text evidence="1">The sequence shown here is derived from an EMBL/GenBank/DDBJ whole genome shotgun (WGS) entry which is preliminary data.</text>
</comment>
<reference evidence="2" key="1">
    <citation type="journal article" date="2022" name="Mol. Ecol. Resour.">
        <title>The genomes of chicory, endive, great burdock and yacon provide insights into Asteraceae palaeo-polyploidization history and plant inulin production.</title>
        <authorList>
            <person name="Fan W."/>
            <person name="Wang S."/>
            <person name="Wang H."/>
            <person name="Wang A."/>
            <person name="Jiang F."/>
            <person name="Liu H."/>
            <person name="Zhao H."/>
            <person name="Xu D."/>
            <person name="Zhang Y."/>
        </authorList>
    </citation>
    <scope>NUCLEOTIDE SEQUENCE [LARGE SCALE GENOMIC DNA]</scope>
    <source>
        <strain evidence="2">cv. Yunnan</strain>
    </source>
</reference>
<organism evidence="1 2">
    <name type="scientific">Smallanthus sonchifolius</name>
    <dbReference type="NCBI Taxonomy" id="185202"/>
    <lineage>
        <taxon>Eukaryota</taxon>
        <taxon>Viridiplantae</taxon>
        <taxon>Streptophyta</taxon>
        <taxon>Embryophyta</taxon>
        <taxon>Tracheophyta</taxon>
        <taxon>Spermatophyta</taxon>
        <taxon>Magnoliopsida</taxon>
        <taxon>eudicotyledons</taxon>
        <taxon>Gunneridae</taxon>
        <taxon>Pentapetalae</taxon>
        <taxon>asterids</taxon>
        <taxon>campanulids</taxon>
        <taxon>Asterales</taxon>
        <taxon>Asteraceae</taxon>
        <taxon>Asteroideae</taxon>
        <taxon>Heliantheae alliance</taxon>
        <taxon>Millerieae</taxon>
        <taxon>Smallanthus</taxon>
    </lineage>
</organism>
<evidence type="ECO:0000313" key="1">
    <source>
        <dbReference type="EMBL" id="KAI3775217.1"/>
    </source>
</evidence>
<protein>
    <submittedName>
        <fullName evidence="1">Uncharacterized protein</fullName>
    </submittedName>
</protein>
<reference evidence="1 2" key="2">
    <citation type="journal article" date="2022" name="Mol. Ecol. Resour.">
        <title>The genomes of chicory, endive, great burdock and yacon provide insights into Asteraceae paleo-polyploidization history and plant inulin production.</title>
        <authorList>
            <person name="Fan W."/>
            <person name="Wang S."/>
            <person name="Wang H."/>
            <person name="Wang A."/>
            <person name="Jiang F."/>
            <person name="Liu H."/>
            <person name="Zhao H."/>
            <person name="Xu D."/>
            <person name="Zhang Y."/>
        </authorList>
    </citation>
    <scope>NUCLEOTIDE SEQUENCE [LARGE SCALE GENOMIC DNA]</scope>
    <source>
        <strain evidence="2">cv. Yunnan</strain>
        <tissue evidence="1">Leaves</tissue>
    </source>
</reference>
<sequence>MNNLFLYHLTTSTFSLPFAATNHFPVTFPAILRRFSGENGTMFGSFSAMADEVNKEFNGNKLYDIQNVELFFFEAKQERSTQNLHKI</sequence>
<gene>
    <name evidence="1" type="ORF">L1987_49786</name>
</gene>
<dbReference type="Proteomes" id="UP001056120">
    <property type="component" value="Linkage Group LG16"/>
</dbReference>
<keyword evidence="2" id="KW-1185">Reference proteome</keyword>
<dbReference type="EMBL" id="CM042033">
    <property type="protein sequence ID" value="KAI3775217.1"/>
    <property type="molecule type" value="Genomic_DNA"/>
</dbReference>
<proteinExistence type="predicted"/>
<accession>A0ACB9FVG5</accession>